<comment type="caution">
    <text evidence="2">The sequence shown here is derived from an EMBL/GenBank/DDBJ whole genome shotgun (WGS) entry which is preliminary data.</text>
</comment>
<feature type="compositionally biased region" description="Low complexity" evidence="1">
    <location>
        <begin position="240"/>
        <end position="273"/>
    </location>
</feature>
<reference evidence="2 3" key="1">
    <citation type="submission" date="2019-10" db="EMBL/GenBank/DDBJ databases">
        <authorList>
            <person name="Palmer J.M."/>
        </authorList>
    </citation>
    <scope>NUCLEOTIDE SEQUENCE [LARGE SCALE GENOMIC DNA]</scope>
    <source>
        <strain evidence="2 3">TWF506</strain>
    </source>
</reference>
<protein>
    <submittedName>
        <fullName evidence="2">Uncharacterized protein</fullName>
    </submittedName>
</protein>
<feature type="region of interest" description="Disordered" evidence="1">
    <location>
        <begin position="205"/>
        <end position="298"/>
    </location>
</feature>
<feature type="compositionally biased region" description="Polar residues" evidence="1">
    <location>
        <begin position="97"/>
        <end position="108"/>
    </location>
</feature>
<gene>
    <name evidence="2" type="ORF">TWF506_010736</name>
</gene>
<feature type="region of interest" description="Disordered" evidence="1">
    <location>
        <begin position="88"/>
        <end position="128"/>
    </location>
</feature>
<dbReference type="Proteomes" id="UP001307849">
    <property type="component" value="Unassembled WGS sequence"/>
</dbReference>
<proteinExistence type="predicted"/>
<evidence type="ECO:0000256" key="1">
    <source>
        <dbReference type="SAM" id="MobiDB-lite"/>
    </source>
</evidence>
<feature type="compositionally biased region" description="Polar residues" evidence="1">
    <location>
        <begin position="473"/>
        <end position="486"/>
    </location>
</feature>
<sequence>MSASIMQDEQLQAKHLFRAAQEAFEYVAYYQDFPKDLEHTLNFATARSVPSTIKSRTAVFSKRAVSCPGTPSENKVKSLTSIFQPTISSIPEKDQGQQKVSNQPSPASTMKEKKNGKSKNKSRRSSRSQSIFSIASSFFGPIALGSDYSLDRQISISSDASLDRQISPAVQTSHVFFADHDIPPPTRESSDDYSHLIFNKIARPDFVSPTTSGSTTPSTIQEPDQPNVPSPAQPSPPAPSLVLSPQLSPKREASPLASGSSGSSNPNSTSQSTGETTISSTIPKATRRKSKFPSISSFLPSFSESRRESIASFFKNARDIPSRLFKKPSKSTSPSPPQLRSTFRFTEKDTMPPKKIPIPKWQKAANRRDKIAKMKMKWEKITSSGRGARETKRRLSKTKEAKELRAKLTGTQKLLAIMDDAKDKVWEWIDKRAEKKRREKLNAYKTMRDERRKSVVLVPVYRDYEVVSRRASSYSGFGYTPESSISRRPGVLEKAT</sequence>
<feature type="compositionally biased region" description="Polar residues" evidence="1">
    <location>
        <begin position="274"/>
        <end position="283"/>
    </location>
</feature>
<organism evidence="2 3">
    <name type="scientific">Arthrobotrys conoides</name>
    <dbReference type="NCBI Taxonomy" id="74498"/>
    <lineage>
        <taxon>Eukaryota</taxon>
        <taxon>Fungi</taxon>
        <taxon>Dikarya</taxon>
        <taxon>Ascomycota</taxon>
        <taxon>Pezizomycotina</taxon>
        <taxon>Orbiliomycetes</taxon>
        <taxon>Orbiliales</taxon>
        <taxon>Orbiliaceae</taxon>
        <taxon>Arthrobotrys</taxon>
    </lineage>
</organism>
<dbReference type="AlphaFoldDB" id="A0AAN8NS40"/>
<keyword evidence="3" id="KW-1185">Reference proteome</keyword>
<evidence type="ECO:0000313" key="3">
    <source>
        <dbReference type="Proteomes" id="UP001307849"/>
    </source>
</evidence>
<evidence type="ECO:0000313" key="2">
    <source>
        <dbReference type="EMBL" id="KAK6508656.1"/>
    </source>
</evidence>
<feature type="compositionally biased region" description="Pro residues" evidence="1">
    <location>
        <begin position="226"/>
        <end position="239"/>
    </location>
</feature>
<name>A0AAN8NS40_9PEZI</name>
<feature type="compositionally biased region" description="Basic residues" evidence="1">
    <location>
        <begin position="116"/>
        <end position="126"/>
    </location>
</feature>
<dbReference type="EMBL" id="JAVHJM010000008">
    <property type="protein sequence ID" value="KAK6508656.1"/>
    <property type="molecule type" value="Genomic_DNA"/>
</dbReference>
<feature type="region of interest" description="Disordered" evidence="1">
    <location>
        <begin position="473"/>
        <end position="496"/>
    </location>
</feature>
<accession>A0AAN8NS40</accession>
<feature type="compositionally biased region" description="Low complexity" evidence="1">
    <location>
        <begin position="208"/>
        <end position="219"/>
    </location>
</feature>